<dbReference type="SUPFAM" id="SSF47336">
    <property type="entry name" value="ACP-like"/>
    <property type="match status" value="3"/>
</dbReference>
<feature type="domain" description="Carrier" evidence="7">
    <location>
        <begin position="1660"/>
        <end position="1734"/>
    </location>
</feature>
<dbReference type="CDD" id="cd19531">
    <property type="entry name" value="LCL_NRPS-like"/>
    <property type="match status" value="1"/>
</dbReference>
<dbReference type="PROSITE" id="PS00455">
    <property type="entry name" value="AMP_BINDING"/>
    <property type="match status" value="2"/>
</dbReference>
<dbReference type="Pfam" id="PF00550">
    <property type="entry name" value="PP-binding"/>
    <property type="match status" value="3"/>
</dbReference>
<dbReference type="Gene3D" id="3.40.50.12780">
    <property type="entry name" value="N-terminal domain of ligase-like"/>
    <property type="match status" value="2"/>
</dbReference>
<dbReference type="FunFam" id="1.10.1200.10:FF:000016">
    <property type="entry name" value="Non-ribosomal peptide synthase"/>
    <property type="match status" value="1"/>
</dbReference>
<dbReference type="InterPro" id="IPR009081">
    <property type="entry name" value="PP-bd_ACP"/>
</dbReference>
<dbReference type="Gene3D" id="2.30.38.10">
    <property type="entry name" value="Luciferase, Domain 3"/>
    <property type="match status" value="1"/>
</dbReference>
<organism evidence="8 9">
    <name type="scientific">Eiseniibacteriota bacterium</name>
    <dbReference type="NCBI Taxonomy" id="2212470"/>
    <lineage>
        <taxon>Bacteria</taxon>
        <taxon>Candidatus Eiseniibacteriota</taxon>
    </lineage>
</organism>
<keyword evidence="3" id="KW-0596">Phosphopantetheine</keyword>
<comment type="similarity">
    <text evidence="2">Belongs to the ATP-dependent AMP-binding enzyme family.</text>
</comment>
<dbReference type="Gene3D" id="3.30.559.30">
    <property type="entry name" value="Nonribosomal peptide synthetase, condensation domain"/>
    <property type="match status" value="3"/>
</dbReference>
<comment type="caution">
    <text evidence="8">The sequence shown here is derived from an EMBL/GenBank/DDBJ whole genome shotgun (WGS) entry which is preliminary data.</text>
</comment>
<evidence type="ECO:0000256" key="4">
    <source>
        <dbReference type="ARBA" id="ARBA00022553"/>
    </source>
</evidence>
<dbReference type="Gene3D" id="3.30.559.10">
    <property type="entry name" value="Chloramphenicol acetyltransferase-like domain"/>
    <property type="match status" value="3"/>
</dbReference>
<dbReference type="InterPro" id="IPR029058">
    <property type="entry name" value="AB_hydrolase_fold"/>
</dbReference>
<dbReference type="InterPro" id="IPR020806">
    <property type="entry name" value="PKS_PP-bd"/>
</dbReference>
<dbReference type="SUPFAM" id="SSF56801">
    <property type="entry name" value="Acetyl-CoA synthetase-like"/>
    <property type="match status" value="3"/>
</dbReference>
<feature type="domain" description="Carrier" evidence="7">
    <location>
        <begin position="3135"/>
        <end position="3210"/>
    </location>
</feature>
<dbReference type="GO" id="GO:0008610">
    <property type="term" value="P:lipid biosynthetic process"/>
    <property type="evidence" value="ECO:0007669"/>
    <property type="project" value="InterPro"/>
</dbReference>
<evidence type="ECO:0000256" key="6">
    <source>
        <dbReference type="ARBA" id="ARBA00023098"/>
    </source>
</evidence>
<evidence type="ECO:0000256" key="1">
    <source>
        <dbReference type="ARBA" id="ARBA00001957"/>
    </source>
</evidence>
<protein>
    <submittedName>
        <fullName evidence="8">Amino acid adenylation domain-containing protein</fullName>
    </submittedName>
</protein>
<dbReference type="Pfam" id="PF00668">
    <property type="entry name" value="Condensation"/>
    <property type="match status" value="3"/>
</dbReference>
<evidence type="ECO:0000313" key="8">
    <source>
        <dbReference type="EMBL" id="TMQ65447.1"/>
    </source>
</evidence>
<dbReference type="FunFam" id="3.40.50.12780:FF:000013">
    <property type="entry name" value="Long-chain-fatty-acid--AMP ligase FadD32"/>
    <property type="match status" value="1"/>
</dbReference>
<dbReference type="InterPro" id="IPR000873">
    <property type="entry name" value="AMP-dep_synth/lig_dom"/>
</dbReference>
<dbReference type="InterPro" id="IPR020845">
    <property type="entry name" value="AMP-binding_CS"/>
</dbReference>
<dbReference type="InterPro" id="IPR045851">
    <property type="entry name" value="AMP-bd_C_sf"/>
</dbReference>
<dbReference type="InterPro" id="IPR010071">
    <property type="entry name" value="AA_adenyl_dom"/>
</dbReference>
<dbReference type="PANTHER" id="PTHR45527">
    <property type="entry name" value="NONRIBOSOMAL PEPTIDE SYNTHETASE"/>
    <property type="match status" value="1"/>
</dbReference>
<dbReference type="PANTHER" id="PTHR45527:SF1">
    <property type="entry name" value="FATTY ACID SYNTHASE"/>
    <property type="match status" value="1"/>
</dbReference>
<dbReference type="Pfam" id="PF00501">
    <property type="entry name" value="AMP-binding"/>
    <property type="match status" value="3"/>
</dbReference>
<sequence length="3248" mass="348168">MKLPVRTARERENAAVGSARTIVDVLLRRAAEQASETVFAFISDGQTDAAALTFAQLDARARAIASRLLVDGLSGEPALLLYPAGLEFIEAFFGCLYAGVVAVPAPPPRGERSLDRLAAIAANAEARAALAPANLLRRFREARASHAALAGLRWMATDEVPADAATGFVPQALQAESLAYLQYTSGSTCEPKGVMVGHANLVANCEDIRRGFGHTRKSRSLSWLPHFHDMGLVDGVVQPVYSGFPAVLMSPGSFLQSPSRWLETISRHRITHSGGPNFAYDLCVRRIDPDNAKLDLRSWAVAYNGAEPVRAETLERFASRFAPCGFRRSAFYPAYGLAEATLKVSGGRRGEGPRILHLNRAALQAGRAADDDTGQALVGSGRPGAGTRAAIVDPLSGHRRAENEVGEIWVSGPSVALGYWSRSDETARSFGARIPGNRSRFLRTGDLGFLRDGEVFVTGRLKDLLIIRGRNLYPQDIERTAQECHAALRAGAAFGVEVAGEERLVLVQEVDRHRGSDSPEIFAALRTAIVETYEVDPFAVVLVGPAGVPKTSSGKVRRAACRAMFLADALPVVARWQAPEAPDTPDSDRAPADVRAWMAARLTSKLGVPPGSLRFDQPLAALGFDSLRSLELAHEIQQRFGATLPAADLLAAASLSEIAARVEAESASACGAPGGVCSEPEECPLSAGQQAIWFLQELAPDSTAYTMASALRLTGPLREAALEGAVRALIARHASLRARIVSEGVGPRQRFDVGFEAIYSRENLDDRAPGSLADRLAEQAYQPFPLAEGPLFRLALLRTADSHILLVSAHHAIADLWSLSVVLRDLQALYAAQLGLPGGCEAAAPHPSEFVRWQEQLVGSGAGESQFKFWLGQIAGEIPALDLPADRARPPAQTFAGAARTLRLDPALAGSLRDLARSRGITLYTLLLAAYQAFLGRITGQTLVQVGSPASGRTLPRFSGLVAYLVNTVVLRADLSEDPPFLELARATRDRVLGTLRNQDYPFATLVRRLAPKRDPSRSPFFDTLFDFQGTGDLVRGDLAAGNGGARLEFALGVAAEPLPVARRGAQFDFSTTAIDEGNGISLEFEYNSDLFDATTVDHLAQRFVTLLGGVAADPSARVSQLPLLSRDERAAALGESNAQPACREVQPVHRLFERQAARRPAAAAVHHGEACLSYGELNRRAGALARCLRAVGVGPESRVAVCIEKSADLIVALLGVLKAGGAYVPIDPSLPAARRHFMAADSGAVVLLARAGLARGFPPQLLRLDREEWPDPAVEGAADGENLAVSPAPGNLAYLIYTSGTSGTPKSVGVTQANLHGAFRAWEKSYDLPSLATHLQMANPGFDVFTGDLVRALCSGGTLVLCDRDTLLDPPSLAALARTHRVEFAEFVPATLRELAGHLWRVGERLDSLRLVAVGSDTWSMADYALFRRAFGPATRLVNSYGVTEATIDSTLDEVTEGERQRAAPAIGRPLANTSAYVLDGNLEPLPAGIRGELYLGGPAVARGYVARPDLTAERFVPDPHGGPGTRMYRTGDAARRRADGRLEFVGRTDAQVKIRGYRVEPAEVEAVLKTHPKVRACAVVAREHRTGPRLMACAVLDGELPEAAPGLRAYLADKLPDYMVPSAIVVLEALPLSANGKVDRRALPEPEWPQDSESAEGVPASVEERTLAGIWQGVLGLARVGRDENFFELGGDSILSIQVVARAREAGLRVTPRMLFEHPTVAGLAGASERAATVAPVIPAWSGEAPLLPMQHWFLDQTFSEPSHWNLTVALDTREPLDAQAVRRAVAALVEHHDALRARFEHDGTHWHQVIEPPGAPEADLLVLEASPGESFEAAVGRCAQRLNTSLDIERRPVVRFGIVADRSHASTTLVLAAHHLVVDGVSLRLLVEDFDRAYRQAQTGGGVGLPPRTLPAATWAAALAEAARAGRFDGDLDHWRRLADTPPAVFPLDRTAAGPREETTAAATLELDERETGDLLRVSGSAGERVENVFLAALASSSALRTGAGSFYVELEGHGRDGLGELDVSRTVGWFTETHPVLIGGVDPADFSATLKAVARATQAAAGNGFHALLRHSPDPQVRDTLRRIAVPSVSFNYLGRFDAALQAGSLFERLLEPSSVQRSPKARRTHALEIDASVVGGRLRVRWSYSRAQFEASTIEQLAAGFREALAAFAAPRPTRHPVVEDRLALTPMQEGMLFHHLREGSADPYVAQIALELTGSVDRSALARAWQLAVDTHPALRAEFVWEGVEHPVQIIRRDVALPVTVHERAQVTLDEVMAGARAGGFDVSRAPLARVDLLGNGPGQTTAVFTHHHLLLDGWSLPVLLGTVFEAYDSLTSGGMAPRPEAATLRRYAAWLAARDPGDATRFFRKYLENFASPTAAPNPDPPSDADSARTSATCGVLYARGPCDAARRARALGLTMSTVVQAAWAMVLAASSGERDVLFGATSSGRPPEIEGIESLVGLCINTLPLRLKVDGRARAREWMLALQRLGAELRQYEYAPLALIQRCAAIPPNTPLFESLLVFENYPVDIAALGRRARFAVTSVRLHEETHYPLTLVVSHEDGLRFRALYRRPHFNEGGVRLVLQRLVTTLEELLTRPAARLGEISVLPVSERERVLCDWNDTRRDYPRGSTIAEVFEGVARERQNEVALAFEGGEVTYGELRDRAELCAGALRARGVGPESRVALAMDRSPELIVAILGILRAGGAYVPLDAESPGTRTARLLADAGTSLLVTDGRPAAWGGAFPLVSFEELGAAAGAAAPLPAPGAGPEGLAYVMFTSGSTGEPKGTEVTNRNVLRLVLGSEFAQLGPGQTLLQLAPVAFDASTFEIYGALLRGGRLAIAPPGSASAADVARLLRRFAVTVVWLTAGLFHLIVDAEPDALAQVEQVLAGGDVLSPTHVRRLLAAGCGRVVNGYGPTETTTFACCHGLMPGEPVGDRVPIGRPIANTRVYVLDEAMRPVPVGAPGDLHVGGDGVARGYARRPGLTADRFVPDPFGPPGSRLYRTGDTVRWRADGRIEFLGRRDGQVKVRGFRVESGEIEAALVASPGIRAAAVVARADGGSTELVAYLVTDENRDTEGVRGALASRLPRYMIPSRFVRLDALPLTPQGKVDRRALQAAVPRRAPGGRATRPMTPVEDAVAQLWRRVLGTEEVGPDDDFFELGGHSLHATRLLAALRRAFRIELPLGELYESTTVAGLARALLAHQPEPGHVERAARALARLRAMTGAQPPGAFESSRSEVKTP</sequence>
<reference evidence="8 9" key="1">
    <citation type="journal article" date="2019" name="Nat. Microbiol.">
        <title>Mediterranean grassland soil C-N compound turnover is dependent on rainfall and depth, and is mediated by genomically divergent microorganisms.</title>
        <authorList>
            <person name="Diamond S."/>
            <person name="Andeer P.F."/>
            <person name="Li Z."/>
            <person name="Crits-Christoph A."/>
            <person name="Burstein D."/>
            <person name="Anantharaman K."/>
            <person name="Lane K.R."/>
            <person name="Thomas B.C."/>
            <person name="Pan C."/>
            <person name="Northen T.R."/>
            <person name="Banfield J.F."/>
        </authorList>
    </citation>
    <scope>NUCLEOTIDE SEQUENCE [LARGE SCALE GENOMIC DNA]</scope>
    <source>
        <strain evidence="8">WS_8</strain>
    </source>
</reference>
<dbReference type="EMBL" id="VBOY01000071">
    <property type="protein sequence ID" value="TMQ65447.1"/>
    <property type="molecule type" value="Genomic_DNA"/>
</dbReference>
<dbReference type="PROSITE" id="PS00012">
    <property type="entry name" value="PHOSPHOPANTETHEINE"/>
    <property type="match status" value="3"/>
</dbReference>
<keyword evidence="5" id="KW-0276">Fatty acid metabolism</keyword>
<accession>A0A538TP80</accession>
<dbReference type="InterPro" id="IPR023213">
    <property type="entry name" value="CAT-like_dom_sf"/>
</dbReference>
<dbReference type="Gene3D" id="3.40.50.1820">
    <property type="entry name" value="alpha/beta hydrolase"/>
    <property type="match status" value="1"/>
</dbReference>
<keyword evidence="6" id="KW-0443">Lipid metabolism</keyword>
<dbReference type="FunFam" id="1.10.1200.10:FF:000005">
    <property type="entry name" value="Nonribosomal peptide synthetase 1"/>
    <property type="match status" value="1"/>
</dbReference>
<dbReference type="CDD" id="cd05930">
    <property type="entry name" value="A_NRPS"/>
    <property type="match status" value="1"/>
</dbReference>
<dbReference type="FunFam" id="3.30.300.30:FF:000010">
    <property type="entry name" value="Enterobactin synthetase component F"/>
    <property type="match status" value="1"/>
</dbReference>
<dbReference type="FunFam" id="2.30.38.10:FF:000001">
    <property type="entry name" value="Non-ribosomal peptide synthetase PvdI"/>
    <property type="match status" value="2"/>
</dbReference>
<dbReference type="GO" id="GO:0072330">
    <property type="term" value="P:monocarboxylic acid biosynthetic process"/>
    <property type="evidence" value="ECO:0007669"/>
    <property type="project" value="UniProtKB-ARBA"/>
</dbReference>
<evidence type="ECO:0000259" key="7">
    <source>
        <dbReference type="PROSITE" id="PS50075"/>
    </source>
</evidence>
<dbReference type="GO" id="GO:0005737">
    <property type="term" value="C:cytoplasm"/>
    <property type="evidence" value="ECO:0007669"/>
    <property type="project" value="TreeGrafter"/>
</dbReference>
<dbReference type="NCBIfam" id="TIGR01733">
    <property type="entry name" value="AA-adenyl-dom"/>
    <property type="match status" value="2"/>
</dbReference>
<proteinExistence type="inferred from homology"/>
<gene>
    <name evidence="8" type="ORF">E6K78_07650</name>
</gene>
<name>A0A538TP80_UNCEI</name>
<comment type="cofactor">
    <cofactor evidence="1">
        <name>pantetheine 4'-phosphate</name>
        <dbReference type="ChEBI" id="CHEBI:47942"/>
    </cofactor>
</comment>
<dbReference type="GO" id="GO:0044550">
    <property type="term" value="P:secondary metabolite biosynthetic process"/>
    <property type="evidence" value="ECO:0007669"/>
    <property type="project" value="TreeGrafter"/>
</dbReference>
<dbReference type="GO" id="GO:0031177">
    <property type="term" value="F:phosphopantetheine binding"/>
    <property type="evidence" value="ECO:0007669"/>
    <property type="project" value="InterPro"/>
</dbReference>
<dbReference type="Proteomes" id="UP000316609">
    <property type="component" value="Unassembled WGS sequence"/>
</dbReference>
<dbReference type="Pfam" id="PF13193">
    <property type="entry name" value="AMP-binding_C"/>
    <property type="match status" value="2"/>
</dbReference>
<dbReference type="SMART" id="SM00823">
    <property type="entry name" value="PKS_PP"/>
    <property type="match status" value="3"/>
</dbReference>
<dbReference type="InterPro" id="IPR025110">
    <property type="entry name" value="AMP-bd_C"/>
</dbReference>
<evidence type="ECO:0000256" key="5">
    <source>
        <dbReference type="ARBA" id="ARBA00022832"/>
    </source>
</evidence>
<dbReference type="Gene3D" id="3.30.300.30">
    <property type="match status" value="3"/>
</dbReference>
<evidence type="ECO:0000313" key="9">
    <source>
        <dbReference type="Proteomes" id="UP000316609"/>
    </source>
</evidence>
<dbReference type="InterPro" id="IPR006162">
    <property type="entry name" value="Ppantetheine_attach_site"/>
</dbReference>
<dbReference type="GO" id="GO:0003824">
    <property type="term" value="F:catalytic activity"/>
    <property type="evidence" value="ECO:0007669"/>
    <property type="project" value="InterPro"/>
</dbReference>
<dbReference type="NCBIfam" id="NF003417">
    <property type="entry name" value="PRK04813.1"/>
    <property type="match status" value="3"/>
</dbReference>
<dbReference type="GO" id="GO:0043041">
    <property type="term" value="P:amino acid activation for nonribosomal peptide biosynthetic process"/>
    <property type="evidence" value="ECO:0007669"/>
    <property type="project" value="TreeGrafter"/>
</dbReference>
<feature type="domain" description="Carrier" evidence="7">
    <location>
        <begin position="589"/>
        <end position="666"/>
    </location>
</feature>
<keyword evidence="4" id="KW-0597">Phosphoprotein</keyword>
<dbReference type="Gene3D" id="1.10.1200.10">
    <property type="entry name" value="ACP-like"/>
    <property type="match status" value="2"/>
</dbReference>
<dbReference type="InterPro" id="IPR042099">
    <property type="entry name" value="ANL_N_sf"/>
</dbReference>
<dbReference type="SUPFAM" id="SSF52777">
    <property type="entry name" value="CoA-dependent acyltransferases"/>
    <property type="match status" value="6"/>
</dbReference>
<dbReference type="CDD" id="cd12117">
    <property type="entry name" value="A_NRPS_Srf_like"/>
    <property type="match status" value="1"/>
</dbReference>
<dbReference type="InterPro" id="IPR001242">
    <property type="entry name" value="Condensation_dom"/>
</dbReference>
<dbReference type="InterPro" id="IPR040097">
    <property type="entry name" value="FAAL/FAAC"/>
</dbReference>
<evidence type="ECO:0000256" key="2">
    <source>
        <dbReference type="ARBA" id="ARBA00006432"/>
    </source>
</evidence>
<dbReference type="Gene3D" id="3.40.50.980">
    <property type="match status" value="2"/>
</dbReference>
<dbReference type="InterPro" id="IPR036736">
    <property type="entry name" value="ACP-like_sf"/>
</dbReference>
<dbReference type="PROSITE" id="PS50075">
    <property type="entry name" value="CARRIER"/>
    <property type="match status" value="3"/>
</dbReference>
<dbReference type="GO" id="GO:0071766">
    <property type="term" value="P:Actinobacterium-type cell wall biogenesis"/>
    <property type="evidence" value="ECO:0007669"/>
    <property type="project" value="UniProtKB-ARBA"/>
</dbReference>
<evidence type="ECO:0000256" key="3">
    <source>
        <dbReference type="ARBA" id="ARBA00022450"/>
    </source>
</evidence>
<dbReference type="CDD" id="cd05931">
    <property type="entry name" value="FAAL"/>
    <property type="match status" value="1"/>
</dbReference>
<dbReference type="FunFam" id="3.40.50.980:FF:000001">
    <property type="entry name" value="Non-ribosomal peptide synthetase"/>
    <property type="match status" value="1"/>
</dbReference>
<dbReference type="GO" id="GO:0006631">
    <property type="term" value="P:fatty acid metabolic process"/>
    <property type="evidence" value="ECO:0007669"/>
    <property type="project" value="UniProtKB-KW"/>
</dbReference>